<evidence type="ECO:0000313" key="3">
    <source>
        <dbReference type="Proteomes" id="UP000460290"/>
    </source>
</evidence>
<organism evidence="2 3">
    <name type="scientific">Pontixanthobacter aestiaquae</name>
    <dbReference type="NCBI Taxonomy" id="1509367"/>
    <lineage>
        <taxon>Bacteria</taxon>
        <taxon>Pseudomonadati</taxon>
        <taxon>Pseudomonadota</taxon>
        <taxon>Alphaproteobacteria</taxon>
        <taxon>Sphingomonadales</taxon>
        <taxon>Erythrobacteraceae</taxon>
        <taxon>Pontixanthobacter</taxon>
    </lineage>
</organism>
<gene>
    <name evidence="2" type="ORF">GRI35_03180</name>
</gene>
<keyword evidence="3" id="KW-1185">Reference proteome</keyword>
<name>A0A844Z900_9SPHN</name>
<protein>
    <submittedName>
        <fullName evidence="2">Uncharacterized protein</fullName>
    </submittedName>
</protein>
<reference evidence="2 3" key="1">
    <citation type="submission" date="2019-12" db="EMBL/GenBank/DDBJ databases">
        <title>Genomic-based taxomic classification of the family Erythrobacteraceae.</title>
        <authorList>
            <person name="Xu L."/>
        </authorList>
    </citation>
    <scope>NUCLEOTIDE SEQUENCE [LARGE SCALE GENOMIC DNA]</scope>
    <source>
        <strain evidence="2 3">KCTC 42006</strain>
    </source>
</reference>
<sequence>MTNIKLIAASLAATAMVAIPSVGAETADHAEPTKGEAKLARMLEGRVAGEPQKCIRYLPQTDLTVIDGTALVYRVGRTLYVNVPSNARSIDDNDILVRRTSFSSRLCNTDIITTVDQGHGQYTGNINLGEFVPYREAEAS</sequence>
<feature type="chain" id="PRO_5033049415" evidence="1">
    <location>
        <begin position="25"/>
        <end position="140"/>
    </location>
</feature>
<dbReference type="Proteomes" id="UP000460290">
    <property type="component" value="Unassembled WGS sequence"/>
</dbReference>
<proteinExistence type="predicted"/>
<dbReference type="AlphaFoldDB" id="A0A844Z900"/>
<comment type="caution">
    <text evidence="2">The sequence shown here is derived from an EMBL/GenBank/DDBJ whole genome shotgun (WGS) entry which is preliminary data.</text>
</comment>
<keyword evidence="1" id="KW-0732">Signal</keyword>
<evidence type="ECO:0000313" key="2">
    <source>
        <dbReference type="EMBL" id="MXO82379.1"/>
    </source>
</evidence>
<feature type="signal peptide" evidence="1">
    <location>
        <begin position="1"/>
        <end position="24"/>
    </location>
</feature>
<dbReference type="RefSeq" id="WP_160612810.1">
    <property type="nucleotide sequence ID" value="NZ_JAUFQM010000001.1"/>
</dbReference>
<evidence type="ECO:0000256" key="1">
    <source>
        <dbReference type="SAM" id="SignalP"/>
    </source>
</evidence>
<accession>A0A844Z900</accession>
<dbReference type="OrthoDB" id="5956991at2"/>
<dbReference type="EMBL" id="WTYZ01000001">
    <property type="protein sequence ID" value="MXO82379.1"/>
    <property type="molecule type" value="Genomic_DNA"/>
</dbReference>